<evidence type="ECO:0000313" key="1">
    <source>
        <dbReference type="EMBL" id="XFO72279.1"/>
    </source>
</evidence>
<gene>
    <name evidence="1" type="ORF">SPACI_023250</name>
</gene>
<keyword evidence="2" id="KW-1185">Reference proteome</keyword>
<evidence type="ECO:0000313" key="2">
    <source>
        <dbReference type="Proteomes" id="UP000216052"/>
    </source>
</evidence>
<protein>
    <submittedName>
        <fullName evidence="1">Uncharacterized protein</fullName>
    </submittedName>
</protein>
<dbReference type="Proteomes" id="UP000216052">
    <property type="component" value="Chromosome"/>
</dbReference>
<accession>A0ABZ3J1Q3</accession>
<name>A0ABZ3J1Q3_SPOA4</name>
<proteinExistence type="predicted"/>
<sequence>MDILEALRQSRIETWNIKSSLWAQGFLGSNWWFIDKEKD</sequence>
<dbReference type="EMBL" id="CP155571">
    <property type="protein sequence ID" value="XFO72279.1"/>
    <property type="molecule type" value="Genomic_DNA"/>
</dbReference>
<organism evidence="1 2">
    <name type="scientific">Sporomusa acidovorans (strain ATCC 49682 / DSM 3132 / Mol)</name>
    <dbReference type="NCBI Taxonomy" id="1123286"/>
    <lineage>
        <taxon>Bacteria</taxon>
        <taxon>Bacillati</taxon>
        <taxon>Bacillota</taxon>
        <taxon>Negativicutes</taxon>
        <taxon>Selenomonadales</taxon>
        <taxon>Sporomusaceae</taxon>
        <taxon>Sporomusa</taxon>
    </lineage>
</organism>
<reference evidence="1" key="1">
    <citation type="submission" date="2024-05" db="EMBL/GenBank/DDBJ databases">
        <title>Isolation and characterization of Sporomusa carbonis sp. nov., a carboxydotrophic hydrogenogen in the genus of Sporomusa isolated from a charcoal burning pile.</title>
        <authorList>
            <person name="Boeer T."/>
            <person name="Rosenbaum F."/>
            <person name="Eysell L."/>
            <person name="Mueller V."/>
            <person name="Daniel R."/>
            <person name="Poehlein A."/>
        </authorList>
    </citation>
    <scope>NUCLEOTIDE SEQUENCE [LARGE SCALE GENOMIC DNA]</scope>
    <source>
        <strain evidence="1">DSM 3132</strain>
    </source>
</reference>